<sequence>MAWYPSLLMLHVAFAATWLAGMLVVAAACFPAAEPAGPTPFLRGLARWNRRLIWPAMLLAVGGGVALATLAGWFGQGWLHAKLVLVALLVLLQVGLTVVLRRLASRAAYRSPGWVLPGCIGIFMGGLGVILLAAVKPQF</sequence>
<keyword evidence="1" id="KW-0479">Metal-binding</keyword>
<keyword evidence="2" id="KW-0812">Transmembrane</keyword>
<dbReference type="Pfam" id="PF03653">
    <property type="entry name" value="UPF0093"/>
    <property type="match status" value="1"/>
</dbReference>
<name>A0A1W6ZGZ6_9BORD</name>
<dbReference type="EMBL" id="CP021111">
    <property type="protein sequence ID" value="ARP96678.1"/>
    <property type="molecule type" value="Genomic_DNA"/>
</dbReference>
<comment type="pathway">
    <text evidence="1">Porphyrin-containing compound metabolism; protoporphyrin-IX biosynthesis; protoporphyrin-IX from protoporphyrinogen-IX: step 1/1.</text>
</comment>
<feature type="transmembrane region" description="Helical" evidence="2">
    <location>
        <begin position="52"/>
        <end position="74"/>
    </location>
</feature>
<dbReference type="GO" id="GO:0005886">
    <property type="term" value="C:plasma membrane"/>
    <property type="evidence" value="ECO:0007669"/>
    <property type="project" value="UniProtKB-UniRule"/>
</dbReference>
<dbReference type="GO" id="GO:0006782">
    <property type="term" value="P:protoporphyrinogen IX biosynthetic process"/>
    <property type="evidence" value="ECO:0007669"/>
    <property type="project" value="UniProtKB-UniRule"/>
</dbReference>
<evidence type="ECO:0000256" key="2">
    <source>
        <dbReference type="SAM" id="Phobius"/>
    </source>
</evidence>
<evidence type="ECO:0000313" key="3">
    <source>
        <dbReference type="EMBL" id="ARP96678.1"/>
    </source>
</evidence>
<organism evidence="3 4">
    <name type="scientific">Bordetella genomosp. 13</name>
    <dbReference type="NCBI Taxonomy" id="463040"/>
    <lineage>
        <taxon>Bacteria</taxon>
        <taxon>Pseudomonadati</taxon>
        <taxon>Pseudomonadota</taxon>
        <taxon>Betaproteobacteria</taxon>
        <taxon>Burkholderiales</taxon>
        <taxon>Alcaligenaceae</taxon>
        <taxon>Bordetella</taxon>
    </lineage>
</organism>
<dbReference type="InterPro" id="IPR005265">
    <property type="entry name" value="HemJ-like"/>
</dbReference>
<comment type="function">
    <text evidence="1">Catalyzes the oxidation of protoporphyrinogen IX to protoporphyrin IX.</text>
</comment>
<dbReference type="STRING" id="463040.CAL15_21290"/>
<dbReference type="GO" id="GO:0070818">
    <property type="term" value="F:protoporphyrinogen oxidase activity"/>
    <property type="evidence" value="ECO:0007669"/>
    <property type="project" value="UniProtKB-UniRule"/>
</dbReference>
<keyword evidence="4" id="KW-1185">Reference proteome</keyword>
<gene>
    <name evidence="3" type="ORF">CAL15_21290</name>
</gene>
<dbReference type="UniPathway" id="UPA00251">
    <property type="reaction ID" value="UER00324"/>
</dbReference>
<comment type="catalytic activity">
    <reaction evidence="1">
        <text>protoporphyrinogen IX + 3 A = protoporphyrin IX + 3 AH2</text>
        <dbReference type="Rhea" id="RHEA:62000"/>
        <dbReference type="ChEBI" id="CHEBI:13193"/>
        <dbReference type="ChEBI" id="CHEBI:17499"/>
        <dbReference type="ChEBI" id="CHEBI:57306"/>
        <dbReference type="ChEBI" id="CHEBI:57307"/>
    </reaction>
</comment>
<dbReference type="AlphaFoldDB" id="A0A1W6ZGZ6"/>
<feature type="transmembrane region" description="Helical" evidence="2">
    <location>
        <begin position="80"/>
        <end position="100"/>
    </location>
</feature>
<dbReference type="GO" id="GO:0046872">
    <property type="term" value="F:metal ion binding"/>
    <property type="evidence" value="ECO:0007669"/>
    <property type="project" value="UniProtKB-UniRule"/>
</dbReference>
<comment type="similarity">
    <text evidence="1">Belongs to the HemJ family.</text>
</comment>
<keyword evidence="1" id="KW-1003">Cell membrane</keyword>
<evidence type="ECO:0000313" key="4">
    <source>
        <dbReference type="Proteomes" id="UP000194161"/>
    </source>
</evidence>
<feature type="transmembrane region" description="Helical" evidence="2">
    <location>
        <begin position="112"/>
        <end position="135"/>
    </location>
</feature>
<keyword evidence="1" id="KW-0408">Iron</keyword>
<accession>A0A1W6ZGZ6</accession>
<dbReference type="PIRSF" id="PIRSF004638">
    <property type="entry name" value="UCP004638"/>
    <property type="match status" value="1"/>
</dbReference>
<feature type="transmembrane region" description="Helical" evidence="2">
    <location>
        <begin position="6"/>
        <end position="31"/>
    </location>
</feature>
<proteinExistence type="inferred from homology"/>
<dbReference type="RefSeq" id="WP_086080324.1">
    <property type="nucleotide sequence ID" value="NZ_CP021111.1"/>
</dbReference>
<keyword evidence="2" id="KW-1133">Transmembrane helix</keyword>
<keyword evidence="1 2" id="KW-0472">Membrane</keyword>
<dbReference type="EC" id="1.3.99.-" evidence="1"/>
<protein>
    <recommendedName>
        <fullName evidence="1">Protoporphyrinogen IX oxidase</fullName>
        <ecNumber evidence="1">1.3.99.-</ecNumber>
    </recommendedName>
</protein>
<dbReference type="Proteomes" id="UP000194161">
    <property type="component" value="Chromosome"/>
</dbReference>
<comment type="cofactor">
    <cofactor evidence="1">
        <name>heme b</name>
        <dbReference type="ChEBI" id="CHEBI:60344"/>
    </cofactor>
    <text evidence="1">Binds 1 heme b (iron(II)-protoporphyrin IX) group per subunit.</text>
</comment>
<evidence type="ECO:0000256" key="1">
    <source>
        <dbReference type="PIRNR" id="PIRNR004638"/>
    </source>
</evidence>
<reference evidence="3 4" key="1">
    <citation type="submission" date="2017-05" db="EMBL/GenBank/DDBJ databases">
        <title>Complete and WGS of Bordetella genogroups.</title>
        <authorList>
            <person name="Spilker T."/>
            <person name="LiPuma J."/>
        </authorList>
    </citation>
    <scope>NUCLEOTIDE SEQUENCE [LARGE SCALE GENOMIC DNA]</scope>
    <source>
        <strain evidence="3 4">AU7206</strain>
    </source>
</reference>
<keyword evidence="1" id="KW-0349">Heme</keyword>
<dbReference type="KEGG" id="bgm:CAL15_21290"/>